<dbReference type="Proteomes" id="UP001148614">
    <property type="component" value="Unassembled WGS sequence"/>
</dbReference>
<evidence type="ECO:0000313" key="2">
    <source>
        <dbReference type="EMBL" id="KAJ3571374.1"/>
    </source>
</evidence>
<sequence length="113" mass="12331">MARLTRFVAAGIATATLGRAAPLATYQTLSSNDVQQWLRYNYPASETAAVQEWVKHSGQTIKWGACSDAFPDPLTCATFHVPLDWNHVHGHGNQTVELGMVVLVVKRQAPSQA</sequence>
<keyword evidence="1" id="KW-0732">Signal</keyword>
<keyword evidence="3" id="KW-1185">Reference proteome</keyword>
<dbReference type="VEuPathDB" id="FungiDB:F4678DRAFT_108394"/>
<feature type="signal peptide" evidence="1">
    <location>
        <begin position="1"/>
        <end position="20"/>
    </location>
</feature>
<protein>
    <submittedName>
        <fullName evidence="2">Uncharacterized protein</fullName>
    </submittedName>
</protein>
<evidence type="ECO:0000313" key="3">
    <source>
        <dbReference type="Proteomes" id="UP001148614"/>
    </source>
</evidence>
<dbReference type="AlphaFoldDB" id="A0A9W8TL17"/>
<proteinExistence type="predicted"/>
<organism evidence="2 3">
    <name type="scientific">Xylaria arbuscula</name>
    <dbReference type="NCBI Taxonomy" id="114810"/>
    <lineage>
        <taxon>Eukaryota</taxon>
        <taxon>Fungi</taxon>
        <taxon>Dikarya</taxon>
        <taxon>Ascomycota</taxon>
        <taxon>Pezizomycotina</taxon>
        <taxon>Sordariomycetes</taxon>
        <taxon>Xylariomycetidae</taxon>
        <taxon>Xylariales</taxon>
        <taxon>Xylariaceae</taxon>
        <taxon>Xylaria</taxon>
    </lineage>
</organism>
<evidence type="ECO:0000256" key="1">
    <source>
        <dbReference type="SAM" id="SignalP"/>
    </source>
</evidence>
<accession>A0A9W8TL17</accession>
<reference evidence="2" key="1">
    <citation type="submission" date="2022-07" db="EMBL/GenBank/DDBJ databases">
        <title>Genome Sequence of Xylaria arbuscula.</title>
        <authorList>
            <person name="Buettner E."/>
        </authorList>
    </citation>
    <scope>NUCLEOTIDE SEQUENCE</scope>
    <source>
        <strain evidence="2">VT107</strain>
    </source>
</reference>
<name>A0A9W8TL17_9PEZI</name>
<gene>
    <name evidence="2" type="ORF">NPX13_g5400</name>
</gene>
<feature type="chain" id="PRO_5040866095" evidence="1">
    <location>
        <begin position="21"/>
        <end position="113"/>
    </location>
</feature>
<comment type="caution">
    <text evidence="2">The sequence shown here is derived from an EMBL/GenBank/DDBJ whole genome shotgun (WGS) entry which is preliminary data.</text>
</comment>
<dbReference type="EMBL" id="JANPWZ010000850">
    <property type="protein sequence ID" value="KAJ3571374.1"/>
    <property type="molecule type" value="Genomic_DNA"/>
</dbReference>